<evidence type="ECO:0000256" key="4">
    <source>
        <dbReference type="ARBA" id="ARBA00023082"/>
    </source>
</evidence>
<dbReference type="PANTHER" id="PTHR30376:SF3">
    <property type="entry name" value="RNA POLYMERASE SIGMA FACTOR RPOH"/>
    <property type="match status" value="1"/>
</dbReference>
<keyword evidence="2" id="KW-0749">Sporulation</keyword>
<dbReference type="GO" id="GO:0016987">
    <property type="term" value="F:sigma factor activity"/>
    <property type="evidence" value="ECO:0007669"/>
    <property type="project" value="UniProtKB-KW"/>
</dbReference>
<evidence type="ECO:0000313" key="9">
    <source>
        <dbReference type="EMBL" id="TCP67134.1"/>
    </source>
</evidence>
<comment type="function">
    <text evidence="7">Sigma factors are initiation factors that promote the attachment of RNA polymerase to specific initiation sites and are then released.</text>
</comment>
<dbReference type="InterPro" id="IPR000943">
    <property type="entry name" value="RNA_pol_sigma70"/>
</dbReference>
<dbReference type="NCBIfam" id="TIGR02937">
    <property type="entry name" value="sigma70-ECF"/>
    <property type="match status" value="1"/>
</dbReference>
<dbReference type="InterPro" id="IPR050813">
    <property type="entry name" value="Sigma-70_Factor"/>
</dbReference>
<dbReference type="InterPro" id="IPR007630">
    <property type="entry name" value="RNA_pol_sigma70_r4"/>
</dbReference>
<dbReference type="GO" id="GO:0006352">
    <property type="term" value="P:DNA-templated transcription initiation"/>
    <property type="evidence" value="ECO:0007669"/>
    <property type="project" value="InterPro"/>
</dbReference>
<comment type="similarity">
    <text evidence="1 7">Belongs to the sigma-70 factor family.</text>
</comment>
<dbReference type="SUPFAM" id="SSF88946">
    <property type="entry name" value="Sigma2 domain of RNA polymerase sigma factors"/>
    <property type="match status" value="1"/>
</dbReference>
<evidence type="ECO:0000259" key="8">
    <source>
        <dbReference type="PROSITE" id="PS50943"/>
    </source>
</evidence>
<keyword evidence="6 7" id="KW-0804">Transcription</keyword>
<dbReference type="GO" id="GO:0030435">
    <property type="term" value="P:sporulation resulting in formation of a cellular spore"/>
    <property type="evidence" value="ECO:0007669"/>
    <property type="project" value="UniProtKB-KW"/>
</dbReference>
<dbReference type="PRINTS" id="PR00046">
    <property type="entry name" value="SIGMA70FCT"/>
</dbReference>
<dbReference type="PROSITE" id="PS50943">
    <property type="entry name" value="HTH_CROC1"/>
    <property type="match status" value="1"/>
</dbReference>
<dbReference type="SUPFAM" id="SSF88659">
    <property type="entry name" value="Sigma3 and sigma4 domains of RNA polymerase sigma factors"/>
    <property type="match status" value="1"/>
</dbReference>
<dbReference type="InterPro" id="IPR014284">
    <property type="entry name" value="RNA_pol_sigma-70_dom"/>
</dbReference>
<dbReference type="PANTHER" id="PTHR30376">
    <property type="entry name" value="SIGMA FACTOR RPOH HEAT SHOCK RELATED"/>
    <property type="match status" value="1"/>
</dbReference>
<dbReference type="AlphaFoldDB" id="A0A4R2RUR7"/>
<dbReference type="Pfam" id="PF04545">
    <property type="entry name" value="Sigma70_r4"/>
    <property type="match status" value="1"/>
</dbReference>
<evidence type="ECO:0000256" key="3">
    <source>
        <dbReference type="ARBA" id="ARBA00023015"/>
    </source>
</evidence>
<organism evidence="9 10">
    <name type="scientific">Heliophilum fasciatum</name>
    <dbReference type="NCBI Taxonomy" id="35700"/>
    <lineage>
        <taxon>Bacteria</taxon>
        <taxon>Bacillati</taxon>
        <taxon>Bacillota</taxon>
        <taxon>Clostridia</taxon>
        <taxon>Eubacteriales</taxon>
        <taxon>Heliobacteriaceae</taxon>
        <taxon>Heliophilum</taxon>
    </lineage>
</organism>
<dbReference type="InterPro" id="IPR013325">
    <property type="entry name" value="RNA_pol_sigma_r2"/>
</dbReference>
<dbReference type="Proteomes" id="UP000294813">
    <property type="component" value="Unassembled WGS sequence"/>
</dbReference>
<evidence type="ECO:0000256" key="6">
    <source>
        <dbReference type="ARBA" id="ARBA00023163"/>
    </source>
</evidence>
<gene>
    <name evidence="9" type="ORF">EDD73_10529</name>
</gene>
<keyword evidence="3 7" id="KW-0805">Transcription regulation</keyword>
<dbReference type="OrthoDB" id="9809557at2"/>
<dbReference type="EMBL" id="SLXT01000005">
    <property type="protein sequence ID" value="TCP67134.1"/>
    <property type="molecule type" value="Genomic_DNA"/>
</dbReference>
<sequence length="237" mass="26459">MIPTIVAALIFPFIKGITALLSFISNNAFPQPLSEKDEADCLCRLREGDEAARQKLIEHNLRLVAHLVKKFDGTGENNDDLISIGTIGLIKAINTFDAGKGTKLATYAARCIENEILMHLRAMKKCRGEVSLYDPIGVDKEGNEITLIDILGTEPDSVADVVENALEQARVLERLKKLSKRERYVVELRFGLLSGCRQTQREIARNLGISRSYVSRIEKRAVGKLMKEMCVNESKEN</sequence>
<evidence type="ECO:0000313" key="10">
    <source>
        <dbReference type="Proteomes" id="UP000294813"/>
    </source>
</evidence>
<dbReference type="Gene3D" id="1.20.120.1810">
    <property type="match status" value="1"/>
</dbReference>
<evidence type="ECO:0000256" key="2">
    <source>
        <dbReference type="ARBA" id="ARBA00022969"/>
    </source>
</evidence>
<keyword evidence="10" id="KW-1185">Reference proteome</keyword>
<dbReference type="PROSITE" id="PS00716">
    <property type="entry name" value="SIGMA70_2"/>
    <property type="match status" value="1"/>
</dbReference>
<dbReference type="InterPro" id="IPR036388">
    <property type="entry name" value="WH-like_DNA-bd_sf"/>
</dbReference>
<protein>
    <recommendedName>
        <fullName evidence="7">RNA polymerase sigma factor</fullName>
    </recommendedName>
</protein>
<proteinExistence type="inferred from homology"/>
<dbReference type="CDD" id="cd06171">
    <property type="entry name" value="Sigma70_r4"/>
    <property type="match status" value="1"/>
</dbReference>
<name>A0A4R2RUR7_9FIRM</name>
<dbReference type="Pfam" id="PF04542">
    <property type="entry name" value="Sigma70_r2"/>
    <property type="match status" value="1"/>
</dbReference>
<dbReference type="NCBIfam" id="NF004471">
    <property type="entry name" value="PRK05803.1"/>
    <property type="match status" value="1"/>
</dbReference>
<comment type="caution">
    <text evidence="9">The sequence shown here is derived from an EMBL/GenBank/DDBJ whole genome shotgun (WGS) entry which is preliminary data.</text>
</comment>
<dbReference type="InterPro" id="IPR007627">
    <property type="entry name" value="RNA_pol_sigma70_r2"/>
</dbReference>
<dbReference type="PIRSF" id="PIRSF000770">
    <property type="entry name" value="RNA_pol_sigma-SigE/K"/>
    <property type="match status" value="1"/>
</dbReference>
<dbReference type="RefSeq" id="WP_131918380.1">
    <property type="nucleotide sequence ID" value="NZ_JAOQNU010000005.1"/>
</dbReference>
<evidence type="ECO:0000256" key="7">
    <source>
        <dbReference type="RuleBase" id="RU362124"/>
    </source>
</evidence>
<keyword evidence="4 7" id="KW-0731">Sigma factor</keyword>
<dbReference type="Gene3D" id="1.10.10.10">
    <property type="entry name" value="Winged helix-like DNA-binding domain superfamily/Winged helix DNA-binding domain"/>
    <property type="match status" value="1"/>
</dbReference>
<dbReference type="InterPro" id="IPR013324">
    <property type="entry name" value="RNA_pol_sigma_r3/r4-like"/>
</dbReference>
<dbReference type="InterPro" id="IPR001387">
    <property type="entry name" value="Cro/C1-type_HTH"/>
</dbReference>
<evidence type="ECO:0000256" key="1">
    <source>
        <dbReference type="ARBA" id="ARBA00007788"/>
    </source>
</evidence>
<dbReference type="InterPro" id="IPR014209">
    <property type="entry name" value="RNA_pol_sigma-K"/>
</dbReference>
<dbReference type="GO" id="GO:0003677">
    <property type="term" value="F:DNA binding"/>
    <property type="evidence" value="ECO:0007669"/>
    <property type="project" value="UniProtKB-KW"/>
</dbReference>
<keyword evidence="5 7" id="KW-0238">DNA-binding</keyword>
<feature type="domain" description="HTH cro/C1-type" evidence="8">
    <location>
        <begin position="199"/>
        <end position="219"/>
    </location>
</feature>
<evidence type="ECO:0000256" key="5">
    <source>
        <dbReference type="ARBA" id="ARBA00023125"/>
    </source>
</evidence>
<reference evidence="9 10" key="1">
    <citation type="submission" date="2019-03" db="EMBL/GenBank/DDBJ databases">
        <title>Genomic Encyclopedia of Type Strains, Phase IV (KMG-IV): sequencing the most valuable type-strain genomes for metagenomic binning, comparative biology and taxonomic classification.</title>
        <authorList>
            <person name="Goeker M."/>
        </authorList>
    </citation>
    <scope>NUCLEOTIDE SEQUENCE [LARGE SCALE GENOMIC DNA]</scope>
    <source>
        <strain evidence="9 10">DSM 11170</strain>
    </source>
</reference>
<dbReference type="PROSITE" id="PS00715">
    <property type="entry name" value="SIGMA70_1"/>
    <property type="match status" value="1"/>
</dbReference>
<accession>A0A4R2RUR7</accession>
<dbReference type="NCBIfam" id="TIGR02846">
    <property type="entry name" value="spore_sigmaK"/>
    <property type="match status" value="1"/>
</dbReference>